<comment type="subcellular location">
    <subcellularLocation>
        <location evidence="1">Membrane</location>
        <topology evidence="1">Multi-pass membrane protein</topology>
    </subcellularLocation>
</comment>
<keyword evidence="2" id="KW-0328">Glycosyltransferase</keyword>
<dbReference type="CDD" id="cd04187">
    <property type="entry name" value="DPM1_like_bac"/>
    <property type="match status" value="1"/>
</dbReference>
<feature type="transmembrane region" description="Helical" evidence="7">
    <location>
        <begin position="267"/>
        <end position="293"/>
    </location>
</feature>
<evidence type="ECO:0000259" key="8">
    <source>
        <dbReference type="Pfam" id="PF00535"/>
    </source>
</evidence>
<accession>A0ABS8UGE7</accession>
<evidence type="ECO:0000256" key="7">
    <source>
        <dbReference type="SAM" id="Phobius"/>
    </source>
</evidence>
<dbReference type="Gene3D" id="3.90.550.10">
    <property type="entry name" value="Spore Coat Polysaccharide Biosynthesis Protein SpsA, Chain A"/>
    <property type="match status" value="1"/>
</dbReference>
<dbReference type="EMBL" id="JAJQKU010000007">
    <property type="protein sequence ID" value="MCD9098588.1"/>
    <property type="molecule type" value="Genomic_DNA"/>
</dbReference>
<comment type="caution">
    <text evidence="9">The sequence shown here is derived from an EMBL/GenBank/DDBJ whole genome shotgun (WGS) entry which is preliminary data.</text>
</comment>
<evidence type="ECO:0000313" key="9">
    <source>
        <dbReference type="EMBL" id="MCD9098588.1"/>
    </source>
</evidence>
<evidence type="ECO:0000256" key="4">
    <source>
        <dbReference type="ARBA" id="ARBA00022692"/>
    </source>
</evidence>
<dbReference type="InterPro" id="IPR001173">
    <property type="entry name" value="Glyco_trans_2-like"/>
</dbReference>
<evidence type="ECO:0000256" key="5">
    <source>
        <dbReference type="ARBA" id="ARBA00022989"/>
    </source>
</evidence>
<evidence type="ECO:0000256" key="2">
    <source>
        <dbReference type="ARBA" id="ARBA00022676"/>
    </source>
</evidence>
<evidence type="ECO:0000256" key="6">
    <source>
        <dbReference type="ARBA" id="ARBA00023136"/>
    </source>
</evidence>
<dbReference type="InterPro" id="IPR050256">
    <property type="entry name" value="Glycosyltransferase_2"/>
</dbReference>
<dbReference type="Pfam" id="PF00535">
    <property type="entry name" value="Glycos_transf_2"/>
    <property type="match status" value="1"/>
</dbReference>
<evidence type="ECO:0000256" key="1">
    <source>
        <dbReference type="ARBA" id="ARBA00004141"/>
    </source>
</evidence>
<reference evidence="9" key="2">
    <citation type="journal article" date="2022" name="Syst. Appl. Microbiol.">
        <title>Physiological and genomic characterisation of Luteimonas fraxinea sp. nov., a bacterial species associated with trees tolerant to ash dieback.</title>
        <authorList>
            <person name="Ulrich K."/>
            <person name="Becker R."/>
            <person name="Behrendt U."/>
            <person name="Kube M."/>
            <person name="Schneck V."/>
            <person name="Ulrich A."/>
        </authorList>
    </citation>
    <scope>NUCLEOTIDE SEQUENCE</scope>
    <source>
        <strain evidence="9">A1P009</strain>
    </source>
</reference>
<evidence type="ECO:0000313" key="10">
    <source>
        <dbReference type="Proteomes" id="UP001430360"/>
    </source>
</evidence>
<dbReference type="PANTHER" id="PTHR48090">
    <property type="entry name" value="UNDECAPRENYL-PHOSPHATE 4-DEOXY-4-FORMAMIDO-L-ARABINOSE TRANSFERASE-RELATED"/>
    <property type="match status" value="1"/>
</dbReference>
<name>A0ABS8UGE7_9GAMM</name>
<feature type="transmembrane region" description="Helical" evidence="7">
    <location>
        <begin position="233"/>
        <end position="255"/>
    </location>
</feature>
<keyword evidence="5 7" id="KW-1133">Transmembrane helix</keyword>
<reference evidence="9" key="1">
    <citation type="submission" date="2021-12" db="EMBL/GenBank/DDBJ databases">
        <authorList>
            <person name="Ulrich A."/>
        </authorList>
    </citation>
    <scope>NUCLEOTIDE SEQUENCE</scope>
    <source>
        <strain evidence="9">A1P009</strain>
    </source>
</reference>
<dbReference type="SUPFAM" id="SSF53448">
    <property type="entry name" value="Nucleotide-diphospho-sugar transferases"/>
    <property type="match status" value="1"/>
</dbReference>
<dbReference type="InterPro" id="IPR029044">
    <property type="entry name" value="Nucleotide-diphossugar_trans"/>
</dbReference>
<dbReference type="PANTHER" id="PTHR48090:SF1">
    <property type="entry name" value="PROPHAGE BACTOPRENOL GLUCOSYL TRANSFERASE HOMOLOG"/>
    <property type="match status" value="1"/>
</dbReference>
<gene>
    <name evidence="9" type="ORF">LTT95_16740</name>
</gene>
<keyword evidence="3" id="KW-0808">Transferase</keyword>
<feature type="domain" description="Glycosyltransferase 2-like" evidence="8">
    <location>
        <begin position="12"/>
        <end position="143"/>
    </location>
</feature>
<keyword evidence="6 7" id="KW-0472">Membrane</keyword>
<keyword evidence="4 7" id="KW-0812">Transmembrane</keyword>
<organism evidence="9 10">
    <name type="scientific">Luteimonas fraxinea</name>
    <dbReference type="NCBI Taxonomy" id="2901869"/>
    <lineage>
        <taxon>Bacteria</taxon>
        <taxon>Pseudomonadati</taxon>
        <taxon>Pseudomonadota</taxon>
        <taxon>Gammaproteobacteria</taxon>
        <taxon>Lysobacterales</taxon>
        <taxon>Lysobacteraceae</taxon>
        <taxon>Luteimonas</taxon>
    </lineage>
</organism>
<sequence length="324" mass="35117">MTTQPMNGASLSVVVPVYGCVECLEDLVERIAQSIPSSIARYEIVLVDDASPDHAWRRISEIASSRGEVKGLRLSRNFGQHAAISAGLGQASGDIVIVMDCDLQDRPEHIPNLIEGLENGAEIALAQRIGRQDSGLKRLGSWCFYKVLGWLTDTRYDHTTANFGAYTRKAIATVISMPEADRFFPLMVQWAGFKTVLVPVAHDARAHGQTGYSFRRLLSLASRIALSYSDKPLRLVVGMAILFATLALAVVAFSISKYAAGEIQVAGFTSIVASVWLTGSAILASLGVIGLYVGRMFNNIKGRPHFVVSEMTGGRLDAISVKRC</sequence>
<keyword evidence="10" id="KW-1185">Reference proteome</keyword>
<dbReference type="Proteomes" id="UP001430360">
    <property type="component" value="Unassembled WGS sequence"/>
</dbReference>
<proteinExistence type="predicted"/>
<evidence type="ECO:0000256" key="3">
    <source>
        <dbReference type="ARBA" id="ARBA00022679"/>
    </source>
</evidence>
<protein>
    <submittedName>
        <fullName evidence="9">Glycosyltransferase family 2 protein</fullName>
    </submittedName>
</protein>
<dbReference type="RefSeq" id="WP_232137940.1">
    <property type="nucleotide sequence ID" value="NZ_CP089507.1"/>
</dbReference>